<dbReference type="SFLD" id="SFLDG01129">
    <property type="entry name" value="C1.5:_HAD__Beta-PGM__Phosphata"/>
    <property type="match status" value="1"/>
</dbReference>
<dbReference type="PANTHER" id="PTHR46193">
    <property type="entry name" value="6-PHOSPHOGLUCONATE PHOSPHATASE"/>
    <property type="match status" value="1"/>
</dbReference>
<protein>
    <submittedName>
        <fullName evidence="6">HAD family phosphatase</fullName>
    </submittedName>
</protein>
<dbReference type="CDD" id="cd07505">
    <property type="entry name" value="HAD_BPGM-like"/>
    <property type="match status" value="1"/>
</dbReference>
<evidence type="ECO:0000256" key="1">
    <source>
        <dbReference type="ARBA" id="ARBA00001946"/>
    </source>
</evidence>
<name>A0AAW3W464_CLOBE</name>
<proteinExistence type="inferred from homology"/>
<dbReference type="Proteomes" id="UP001194098">
    <property type="component" value="Unassembled WGS sequence"/>
</dbReference>
<dbReference type="Gene3D" id="1.10.150.240">
    <property type="entry name" value="Putative phosphatase, domain 2"/>
    <property type="match status" value="1"/>
</dbReference>
<dbReference type="GO" id="GO:0003824">
    <property type="term" value="F:catalytic activity"/>
    <property type="evidence" value="ECO:0007669"/>
    <property type="project" value="UniProtKB-ARBA"/>
</dbReference>
<keyword evidence="5" id="KW-0119">Carbohydrate metabolism</keyword>
<sequence length="221" mass="25387">MTAVLFDFNGTMFFDEKFQEMSWRQFVDDKIGRVITDDEFQKYIHGRNNDFTMRYFLEKSFLGEELEALEEEKEAIYRKLCLESEAFHLADGLADFLYELQLQCIPVNIATASGLKNVEFFFEHLDLANWFDISKVVYNDGELPGKPEPDLYLKAASNIGVDIRECIVFEDSLSGIESAKCAKAKSVVKVASMKKSKDKAGMISIIRDYTDMDTLMQVIKQ</sequence>
<dbReference type="InterPro" id="IPR023198">
    <property type="entry name" value="PGP-like_dom2"/>
</dbReference>
<comment type="caution">
    <text evidence="6">The sequence shown here is derived from an EMBL/GenBank/DDBJ whole genome shotgun (WGS) entry which is preliminary data.</text>
</comment>
<dbReference type="InterPro" id="IPR051600">
    <property type="entry name" value="Beta-PGM-like"/>
</dbReference>
<dbReference type="PANTHER" id="PTHR46193:SF18">
    <property type="entry name" value="HEXITOL PHOSPHATASE B"/>
    <property type="match status" value="1"/>
</dbReference>
<comment type="similarity">
    <text evidence="2">Belongs to the HAD-like hydrolase superfamily. CbbY/CbbZ/Gph/YieH family.</text>
</comment>
<keyword evidence="4" id="KW-0460">Magnesium</keyword>
<dbReference type="InterPro" id="IPR036412">
    <property type="entry name" value="HAD-like_sf"/>
</dbReference>
<dbReference type="InterPro" id="IPR023214">
    <property type="entry name" value="HAD_sf"/>
</dbReference>
<reference evidence="6" key="1">
    <citation type="submission" date="2020-04" db="EMBL/GenBank/DDBJ databases">
        <authorList>
            <person name="Brown S."/>
        </authorList>
    </citation>
    <scope>NUCLEOTIDE SEQUENCE</scope>
    <source>
        <strain evidence="6">DJ015</strain>
    </source>
</reference>
<evidence type="ECO:0000256" key="4">
    <source>
        <dbReference type="ARBA" id="ARBA00022842"/>
    </source>
</evidence>
<dbReference type="SUPFAM" id="SSF56784">
    <property type="entry name" value="HAD-like"/>
    <property type="match status" value="1"/>
</dbReference>
<evidence type="ECO:0000256" key="2">
    <source>
        <dbReference type="ARBA" id="ARBA00006171"/>
    </source>
</evidence>
<dbReference type="NCBIfam" id="TIGR01509">
    <property type="entry name" value="HAD-SF-IA-v3"/>
    <property type="match status" value="1"/>
</dbReference>
<reference evidence="6" key="2">
    <citation type="journal article" date="2022" name="Nat. Biotechnol.">
        <title>Carbon-negative production of acetone and isopropanol by gas fermentation at industrial pilot scale.</title>
        <authorList>
            <person name="Liew F.E."/>
            <person name="Nogle R."/>
            <person name="Abdalla T."/>
            <person name="Rasor B.J."/>
            <person name="Canter C."/>
            <person name="Jensen R.O."/>
            <person name="Wang L."/>
            <person name="Strutz J."/>
            <person name="Chirania P."/>
            <person name="De Tissera S."/>
            <person name="Mueller A.P."/>
            <person name="Ruan Z."/>
            <person name="Gao A."/>
            <person name="Tran L."/>
            <person name="Engle N.L."/>
            <person name="Bromley J.C."/>
            <person name="Daniell J."/>
            <person name="Conrado R."/>
            <person name="Tschaplinski T.J."/>
            <person name="Giannone R.J."/>
            <person name="Hettich R.L."/>
            <person name="Karim A.S."/>
            <person name="Simpson S.D."/>
            <person name="Brown S.D."/>
            <person name="Leang C."/>
            <person name="Jewett M.C."/>
            <person name="Kopke M."/>
        </authorList>
    </citation>
    <scope>NUCLEOTIDE SEQUENCE</scope>
    <source>
        <strain evidence="6">DJ015</strain>
    </source>
</reference>
<accession>A0AAW3W464</accession>
<dbReference type="RefSeq" id="WP_171779806.1">
    <property type="nucleotide sequence ID" value="NZ_JABAGV010000004.1"/>
</dbReference>
<evidence type="ECO:0000256" key="3">
    <source>
        <dbReference type="ARBA" id="ARBA00022723"/>
    </source>
</evidence>
<dbReference type="SFLD" id="SFLDS00003">
    <property type="entry name" value="Haloacid_Dehalogenase"/>
    <property type="match status" value="1"/>
</dbReference>
<dbReference type="InterPro" id="IPR006439">
    <property type="entry name" value="HAD-SF_hydro_IA"/>
</dbReference>
<dbReference type="AlphaFoldDB" id="A0AAW3W464"/>
<dbReference type="GO" id="GO:0046872">
    <property type="term" value="F:metal ion binding"/>
    <property type="evidence" value="ECO:0007669"/>
    <property type="project" value="UniProtKB-KW"/>
</dbReference>
<organism evidence="6 7">
    <name type="scientific">Clostridium beijerinckii</name>
    <name type="common">Clostridium MP</name>
    <dbReference type="NCBI Taxonomy" id="1520"/>
    <lineage>
        <taxon>Bacteria</taxon>
        <taxon>Bacillati</taxon>
        <taxon>Bacillota</taxon>
        <taxon>Clostridia</taxon>
        <taxon>Eubacteriales</taxon>
        <taxon>Clostridiaceae</taxon>
        <taxon>Clostridium</taxon>
    </lineage>
</organism>
<evidence type="ECO:0000256" key="5">
    <source>
        <dbReference type="ARBA" id="ARBA00023277"/>
    </source>
</evidence>
<gene>
    <name evidence="6" type="ORF">HGI39_02750</name>
</gene>
<evidence type="ECO:0000313" key="6">
    <source>
        <dbReference type="EMBL" id="MBC2473638.1"/>
    </source>
</evidence>
<dbReference type="Gene3D" id="3.40.50.1000">
    <property type="entry name" value="HAD superfamily/HAD-like"/>
    <property type="match status" value="1"/>
</dbReference>
<comment type="cofactor">
    <cofactor evidence="1">
        <name>Mg(2+)</name>
        <dbReference type="ChEBI" id="CHEBI:18420"/>
    </cofactor>
</comment>
<evidence type="ECO:0000313" key="7">
    <source>
        <dbReference type="Proteomes" id="UP001194098"/>
    </source>
</evidence>
<dbReference type="EMBL" id="JABAGV010000004">
    <property type="protein sequence ID" value="MBC2473638.1"/>
    <property type="molecule type" value="Genomic_DNA"/>
</dbReference>
<keyword evidence="3" id="KW-0479">Metal-binding</keyword>
<dbReference type="Pfam" id="PF00702">
    <property type="entry name" value="Hydrolase"/>
    <property type="match status" value="1"/>
</dbReference>